<keyword evidence="1" id="KW-0663">Pyridoxal phosphate</keyword>
<accession>A0AA40AWX4</accession>
<proteinExistence type="predicted"/>
<evidence type="ECO:0000313" key="3">
    <source>
        <dbReference type="EMBL" id="KAK0723503.1"/>
    </source>
</evidence>
<evidence type="ECO:0000313" key="4">
    <source>
        <dbReference type="Proteomes" id="UP001172101"/>
    </source>
</evidence>
<keyword evidence="4" id="KW-1185">Reference proteome</keyword>
<comment type="caution">
    <text evidence="3">The sequence shown here is derived from an EMBL/GenBank/DDBJ whole genome shotgun (WGS) entry which is preliminary data.</text>
</comment>
<dbReference type="Proteomes" id="UP001172101">
    <property type="component" value="Unassembled WGS sequence"/>
</dbReference>
<evidence type="ECO:0000256" key="1">
    <source>
        <dbReference type="ARBA" id="ARBA00022898"/>
    </source>
</evidence>
<dbReference type="RefSeq" id="XP_060299427.1">
    <property type="nucleotide sequence ID" value="XM_060441819.1"/>
</dbReference>
<keyword evidence="3" id="KW-0808">Transferase</keyword>
<dbReference type="InterPro" id="IPR015421">
    <property type="entry name" value="PyrdxlP-dep_Trfase_major"/>
</dbReference>
<feature type="domain" description="Aminotransferase class V" evidence="2">
    <location>
        <begin position="85"/>
        <end position="371"/>
    </location>
</feature>
<dbReference type="GeneID" id="85325089"/>
<dbReference type="PANTHER" id="PTHR43092:SF2">
    <property type="entry name" value="HERCYNYLCYSTEINE SULFOXIDE LYASE"/>
    <property type="match status" value="1"/>
</dbReference>
<dbReference type="SUPFAM" id="SSF53383">
    <property type="entry name" value="PLP-dependent transferases"/>
    <property type="match status" value="1"/>
</dbReference>
<dbReference type="AlphaFoldDB" id="A0AA40AWX4"/>
<gene>
    <name evidence="3" type="ORF">B0T26DRAFT_706605</name>
</gene>
<dbReference type="Gene3D" id="3.40.640.10">
    <property type="entry name" value="Type I PLP-dependent aspartate aminotransferase-like (Major domain)"/>
    <property type="match status" value="1"/>
</dbReference>
<organism evidence="3 4">
    <name type="scientific">Lasiosphaeria miniovina</name>
    <dbReference type="NCBI Taxonomy" id="1954250"/>
    <lineage>
        <taxon>Eukaryota</taxon>
        <taxon>Fungi</taxon>
        <taxon>Dikarya</taxon>
        <taxon>Ascomycota</taxon>
        <taxon>Pezizomycotina</taxon>
        <taxon>Sordariomycetes</taxon>
        <taxon>Sordariomycetidae</taxon>
        <taxon>Sordariales</taxon>
        <taxon>Lasiosphaeriaceae</taxon>
        <taxon>Lasiosphaeria</taxon>
    </lineage>
</organism>
<dbReference type="Pfam" id="PF00266">
    <property type="entry name" value="Aminotran_5"/>
    <property type="match status" value="1"/>
</dbReference>
<evidence type="ECO:0000259" key="2">
    <source>
        <dbReference type="Pfam" id="PF00266"/>
    </source>
</evidence>
<sequence length="479" mass="51538">MGDYVADLAVRVKAAGAAVEGQDGEAGGLQFGKELASHFLFDREYRNLNHGSFGAIPRAIQAKQRAFQDRAEAAPDPFIRFENPELIDESRAAVAEILGVPTDTVVFVANATTGVNTVLHNLVWAADGRDEILYFDTIYAACAKTIDYVVESGRGLVASRSIPLVYPVDDAAVVAAFRAAAAASRAQGKRPRVAVFDVVSSLPGVRFPFEAVTAACRDEGTLSLIDGAQGIGLVSLTHLAAVDPDFFVSNCHKWLFTPRGCAVFYVPQRNQPLLRSTLPTSHGFVPAPDGGAPARRVVFAPSAKSEFVNNFEFVGTLDNAPYLCVKDAIRWRADALGGEDRILAYTHALAKAGGQRVAEILGTEVLDNAAGSLTRCAMVNVVLPLAVAGADEADEGLKQLLDSGKVALVPEAEAADLGNWLQQTLIKEYKTFLPIYAYRGRLWSRLSAQVYLDLDDFEWAGQTLKAMCERAVAGEYNKN</sequence>
<dbReference type="InterPro" id="IPR015424">
    <property type="entry name" value="PyrdxlP-dep_Trfase"/>
</dbReference>
<dbReference type="InterPro" id="IPR000192">
    <property type="entry name" value="Aminotrans_V_dom"/>
</dbReference>
<name>A0AA40AWX4_9PEZI</name>
<dbReference type="EMBL" id="JAUIRO010000003">
    <property type="protein sequence ID" value="KAK0723503.1"/>
    <property type="molecule type" value="Genomic_DNA"/>
</dbReference>
<reference evidence="3" key="1">
    <citation type="submission" date="2023-06" db="EMBL/GenBank/DDBJ databases">
        <title>Genome-scale phylogeny and comparative genomics of the fungal order Sordariales.</title>
        <authorList>
            <consortium name="Lawrence Berkeley National Laboratory"/>
            <person name="Hensen N."/>
            <person name="Bonometti L."/>
            <person name="Westerberg I."/>
            <person name="Brannstrom I.O."/>
            <person name="Guillou S."/>
            <person name="Cros-Aarteil S."/>
            <person name="Calhoun S."/>
            <person name="Haridas S."/>
            <person name="Kuo A."/>
            <person name="Mondo S."/>
            <person name="Pangilinan J."/>
            <person name="Riley R."/>
            <person name="LaButti K."/>
            <person name="Andreopoulos B."/>
            <person name="Lipzen A."/>
            <person name="Chen C."/>
            <person name="Yanf M."/>
            <person name="Daum C."/>
            <person name="Ng V."/>
            <person name="Clum A."/>
            <person name="Steindorff A."/>
            <person name="Ohm R."/>
            <person name="Martin F."/>
            <person name="Silar P."/>
            <person name="Natvig D."/>
            <person name="Lalanne C."/>
            <person name="Gautier V."/>
            <person name="Ament-velasquez S.L."/>
            <person name="Kruys A."/>
            <person name="Hutchinson M.I."/>
            <person name="Powell A.J."/>
            <person name="Barry K."/>
            <person name="Miller A.N."/>
            <person name="Grigoriev I.V."/>
            <person name="Debuchy R."/>
            <person name="Gladieux P."/>
            <person name="Thoren M.H."/>
            <person name="Johannesson H."/>
        </authorList>
    </citation>
    <scope>NUCLEOTIDE SEQUENCE</scope>
    <source>
        <strain evidence="3">SMH2392-1A</strain>
    </source>
</reference>
<protein>
    <submittedName>
        <fullName evidence="3">Pyridoxal phosphate-dependent transferase</fullName>
    </submittedName>
</protein>
<dbReference type="GO" id="GO:0016740">
    <property type="term" value="F:transferase activity"/>
    <property type="evidence" value="ECO:0007669"/>
    <property type="project" value="UniProtKB-KW"/>
</dbReference>
<dbReference type="PANTHER" id="PTHR43092">
    <property type="entry name" value="L-CYSTEINE DESULFHYDRASE"/>
    <property type="match status" value="1"/>
</dbReference>